<evidence type="ECO:0000313" key="3">
    <source>
        <dbReference type="Proteomes" id="UP000503447"/>
    </source>
</evidence>
<keyword evidence="1" id="KW-0812">Transmembrane</keyword>
<accession>A0A6M5Z534</accession>
<dbReference type="Proteomes" id="UP000503447">
    <property type="component" value="Chromosome"/>
</dbReference>
<protein>
    <submittedName>
        <fullName evidence="2">Uncharacterized protein</fullName>
    </submittedName>
</protein>
<keyword evidence="3" id="KW-1185">Reference proteome</keyword>
<reference evidence="3" key="1">
    <citation type="submission" date="2020-05" db="EMBL/GenBank/DDBJ databases">
        <title>Frigoriglobus tundricola gen. nov., sp. nov., a psychrotolerant cellulolytic planctomycete of the family Gemmataceae with two divergent copies of 16S rRNA gene.</title>
        <authorList>
            <person name="Kulichevskaya I.S."/>
            <person name="Ivanova A.A."/>
            <person name="Naumoff D.G."/>
            <person name="Beletsky A.V."/>
            <person name="Rijpstra W.I.C."/>
            <person name="Sinninghe Damste J.S."/>
            <person name="Mardanov A.V."/>
            <person name="Ravin N.V."/>
            <person name="Dedysh S.N."/>
        </authorList>
    </citation>
    <scope>NUCLEOTIDE SEQUENCE [LARGE SCALE GENOMIC DNA]</scope>
    <source>
        <strain evidence="3">PL17</strain>
    </source>
</reference>
<dbReference type="EMBL" id="CP053452">
    <property type="protein sequence ID" value="QJX00343.1"/>
    <property type="molecule type" value="Genomic_DNA"/>
</dbReference>
<evidence type="ECO:0000313" key="2">
    <source>
        <dbReference type="EMBL" id="QJX00343.1"/>
    </source>
</evidence>
<evidence type="ECO:0000256" key="1">
    <source>
        <dbReference type="SAM" id="Phobius"/>
    </source>
</evidence>
<organism evidence="2 3">
    <name type="scientific">Frigoriglobus tundricola</name>
    <dbReference type="NCBI Taxonomy" id="2774151"/>
    <lineage>
        <taxon>Bacteria</taxon>
        <taxon>Pseudomonadati</taxon>
        <taxon>Planctomycetota</taxon>
        <taxon>Planctomycetia</taxon>
        <taxon>Gemmatales</taxon>
        <taxon>Gemmataceae</taxon>
        <taxon>Frigoriglobus</taxon>
    </lineage>
</organism>
<feature type="transmembrane region" description="Helical" evidence="1">
    <location>
        <begin position="117"/>
        <end position="145"/>
    </location>
</feature>
<keyword evidence="1" id="KW-0472">Membrane</keyword>
<dbReference type="AlphaFoldDB" id="A0A6M5Z534"/>
<sequence>MSVDRARRDAVADALASFLRGETRRNELVAVLRRFVRPDAAKGRPQADRDAYLDELLASSCLEGKYRPTSLSEEAWEGTCRHLAFLNSDLEERRWHEPGGDDEDRPRMILLARWHTLGQLVASGVAYLTSWWVFAASTLVSFLLYQAAMRKFDSAAERRRRQRQRWECHPFADREEWLAHKHLLDAYHLPAYDPAKFHEPPDARKCPSYLTVPARVALYVNVAAFLAYVFIGSVLIWPLWLAMMSLCRR</sequence>
<name>A0A6M5Z534_9BACT</name>
<keyword evidence="1" id="KW-1133">Transmembrane helix</keyword>
<feature type="transmembrane region" description="Helical" evidence="1">
    <location>
        <begin position="218"/>
        <end position="241"/>
    </location>
</feature>
<proteinExistence type="predicted"/>
<dbReference type="KEGG" id="ftj:FTUN_7969"/>
<gene>
    <name evidence="2" type="ORF">FTUN_7969</name>
</gene>